<name>A0ABD1V8K1_9LAMI</name>
<feature type="compositionally biased region" description="Acidic residues" evidence="1">
    <location>
        <begin position="12"/>
        <end position="22"/>
    </location>
</feature>
<dbReference type="EMBL" id="JBFOLK010000002">
    <property type="protein sequence ID" value="KAL2532895.1"/>
    <property type="molecule type" value="Genomic_DNA"/>
</dbReference>
<feature type="compositionally biased region" description="Polar residues" evidence="1">
    <location>
        <begin position="1"/>
        <end position="11"/>
    </location>
</feature>
<comment type="caution">
    <text evidence="2">The sequence shown here is derived from an EMBL/GenBank/DDBJ whole genome shotgun (WGS) entry which is preliminary data.</text>
</comment>
<dbReference type="Proteomes" id="UP001604336">
    <property type="component" value="Unassembled WGS sequence"/>
</dbReference>
<evidence type="ECO:0000313" key="2">
    <source>
        <dbReference type="EMBL" id="KAL2532895.1"/>
    </source>
</evidence>
<evidence type="ECO:0000256" key="1">
    <source>
        <dbReference type="SAM" id="MobiDB-lite"/>
    </source>
</evidence>
<organism evidence="2 3">
    <name type="scientific">Abeliophyllum distichum</name>
    <dbReference type="NCBI Taxonomy" id="126358"/>
    <lineage>
        <taxon>Eukaryota</taxon>
        <taxon>Viridiplantae</taxon>
        <taxon>Streptophyta</taxon>
        <taxon>Embryophyta</taxon>
        <taxon>Tracheophyta</taxon>
        <taxon>Spermatophyta</taxon>
        <taxon>Magnoliopsida</taxon>
        <taxon>eudicotyledons</taxon>
        <taxon>Gunneridae</taxon>
        <taxon>Pentapetalae</taxon>
        <taxon>asterids</taxon>
        <taxon>lamiids</taxon>
        <taxon>Lamiales</taxon>
        <taxon>Oleaceae</taxon>
        <taxon>Forsythieae</taxon>
        <taxon>Abeliophyllum</taxon>
    </lineage>
</organism>
<dbReference type="AlphaFoldDB" id="A0ABD1V8K1"/>
<feature type="region of interest" description="Disordered" evidence="1">
    <location>
        <begin position="1"/>
        <end position="53"/>
    </location>
</feature>
<accession>A0ABD1V8K1</accession>
<reference evidence="3" key="1">
    <citation type="submission" date="2024-07" db="EMBL/GenBank/DDBJ databases">
        <title>Two chromosome-level genome assemblies of Korean endemic species Abeliophyllum distichum and Forsythia ovata (Oleaceae).</title>
        <authorList>
            <person name="Jang H."/>
        </authorList>
    </citation>
    <scope>NUCLEOTIDE SEQUENCE [LARGE SCALE GENOMIC DNA]</scope>
</reference>
<keyword evidence="3" id="KW-1185">Reference proteome</keyword>
<sequence length="120" mass="13586">MPRIGNTSSIDGDTEGDALDDISTEKENKISKRGGKKLLPTTKSSPETLTENVGRWQLSPESLKQLMLSLVLGMQTRKRVKDKMNMKPPRIYIDNEVFPQPLIKSRFIYTIHGLQYIPAL</sequence>
<feature type="compositionally biased region" description="Polar residues" evidence="1">
    <location>
        <begin position="41"/>
        <end position="51"/>
    </location>
</feature>
<protein>
    <submittedName>
        <fullName evidence="2">Uncharacterized protein</fullName>
    </submittedName>
</protein>
<proteinExistence type="predicted"/>
<gene>
    <name evidence="2" type="ORF">Adt_06246</name>
</gene>
<evidence type="ECO:0000313" key="3">
    <source>
        <dbReference type="Proteomes" id="UP001604336"/>
    </source>
</evidence>